<protein>
    <submittedName>
        <fullName evidence="1">Putative secreted protein</fullName>
    </submittedName>
</protein>
<evidence type="ECO:0000313" key="1">
    <source>
        <dbReference type="EMBL" id="MBW61323.1"/>
    </source>
</evidence>
<organism evidence="1">
    <name type="scientific">Anopheles marajoara</name>
    <dbReference type="NCBI Taxonomy" id="58244"/>
    <lineage>
        <taxon>Eukaryota</taxon>
        <taxon>Metazoa</taxon>
        <taxon>Ecdysozoa</taxon>
        <taxon>Arthropoda</taxon>
        <taxon>Hexapoda</taxon>
        <taxon>Insecta</taxon>
        <taxon>Pterygota</taxon>
        <taxon>Neoptera</taxon>
        <taxon>Endopterygota</taxon>
        <taxon>Diptera</taxon>
        <taxon>Nematocera</taxon>
        <taxon>Culicoidea</taxon>
        <taxon>Culicidae</taxon>
        <taxon>Anophelinae</taxon>
        <taxon>Anopheles</taxon>
    </lineage>
</organism>
<accession>A0A2M4C7M5</accession>
<sequence>MAMAKAMAIYLRQMAAASCSLSGGLTTATTTVASRSLDRNWMAIAEVAMVTRDFLFLFFVPSKRCGWNDPCSVLPRCEGGVKGVPRVHRLQRAPRAAAAAVTSFAIEGSFSSSL</sequence>
<dbReference type="AlphaFoldDB" id="A0A2M4C7M5"/>
<dbReference type="EMBL" id="GGFJ01012182">
    <property type="protein sequence ID" value="MBW61323.1"/>
    <property type="molecule type" value="Transcribed_RNA"/>
</dbReference>
<name>A0A2M4C7M5_9DIPT</name>
<reference evidence="1" key="1">
    <citation type="submission" date="2018-01" db="EMBL/GenBank/DDBJ databases">
        <title>An insight into the sialome of Amazonian anophelines.</title>
        <authorList>
            <person name="Ribeiro J.M."/>
            <person name="Scarpassa V."/>
            <person name="Calvo E."/>
        </authorList>
    </citation>
    <scope>NUCLEOTIDE SEQUENCE</scope>
    <source>
        <tissue evidence="1">Salivary glands</tissue>
    </source>
</reference>
<proteinExistence type="predicted"/>